<protein>
    <submittedName>
        <fullName evidence="1">Uncharacterized protein</fullName>
    </submittedName>
</protein>
<dbReference type="Proteomes" id="UP000735302">
    <property type="component" value="Unassembled WGS sequence"/>
</dbReference>
<organism evidence="1 2">
    <name type="scientific">Plakobranchus ocellatus</name>
    <dbReference type="NCBI Taxonomy" id="259542"/>
    <lineage>
        <taxon>Eukaryota</taxon>
        <taxon>Metazoa</taxon>
        <taxon>Spiralia</taxon>
        <taxon>Lophotrochozoa</taxon>
        <taxon>Mollusca</taxon>
        <taxon>Gastropoda</taxon>
        <taxon>Heterobranchia</taxon>
        <taxon>Euthyneura</taxon>
        <taxon>Panpulmonata</taxon>
        <taxon>Sacoglossa</taxon>
        <taxon>Placobranchoidea</taxon>
        <taxon>Plakobranchidae</taxon>
        <taxon>Plakobranchus</taxon>
    </lineage>
</organism>
<comment type="caution">
    <text evidence="1">The sequence shown here is derived from an EMBL/GenBank/DDBJ whole genome shotgun (WGS) entry which is preliminary data.</text>
</comment>
<keyword evidence="2" id="KW-1185">Reference proteome</keyword>
<reference evidence="1 2" key="1">
    <citation type="journal article" date="2021" name="Elife">
        <title>Chloroplast acquisition without the gene transfer in kleptoplastic sea slugs, Plakobranchus ocellatus.</title>
        <authorList>
            <person name="Maeda T."/>
            <person name="Takahashi S."/>
            <person name="Yoshida T."/>
            <person name="Shimamura S."/>
            <person name="Takaki Y."/>
            <person name="Nagai Y."/>
            <person name="Toyoda A."/>
            <person name="Suzuki Y."/>
            <person name="Arimoto A."/>
            <person name="Ishii H."/>
            <person name="Satoh N."/>
            <person name="Nishiyama T."/>
            <person name="Hasebe M."/>
            <person name="Maruyama T."/>
            <person name="Minagawa J."/>
            <person name="Obokata J."/>
            <person name="Shigenobu S."/>
        </authorList>
    </citation>
    <scope>NUCLEOTIDE SEQUENCE [LARGE SCALE GENOMIC DNA]</scope>
</reference>
<evidence type="ECO:0000313" key="1">
    <source>
        <dbReference type="EMBL" id="GFO46278.1"/>
    </source>
</evidence>
<accession>A0AAV4DPM5</accession>
<name>A0AAV4DPM5_9GAST</name>
<dbReference type="EMBL" id="BLXT01008183">
    <property type="protein sequence ID" value="GFO46278.1"/>
    <property type="molecule type" value="Genomic_DNA"/>
</dbReference>
<proteinExistence type="predicted"/>
<gene>
    <name evidence="1" type="ORF">PoB_007278300</name>
</gene>
<evidence type="ECO:0000313" key="2">
    <source>
        <dbReference type="Proteomes" id="UP000735302"/>
    </source>
</evidence>
<sequence>MSYSNTRATGALRKDFVWLSFLCTWPDYKIGDLKSFYSPQVSALVAVLELATNRSLQISGWLRKKEEQDQCISIISTYLKNWGVGGTVANESALRSAGTLRLRVRARPPGP</sequence>
<dbReference type="AlphaFoldDB" id="A0AAV4DPM5"/>